<feature type="region of interest" description="Disordered" evidence="1">
    <location>
        <begin position="38"/>
        <end position="106"/>
    </location>
</feature>
<gene>
    <name evidence="2" type="ORF">H1R20_g16124</name>
</gene>
<protein>
    <submittedName>
        <fullName evidence="2">Uncharacterized protein</fullName>
    </submittedName>
</protein>
<comment type="caution">
    <text evidence="2">The sequence shown here is derived from an EMBL/GenBank/DDBJ whole genome shotgun (WGS) entry which is preliminary data.</text>
</comment>
<evidence type="ECO:0000313" key="3">
    <source>
        <dbReference type="Proteomes" id="UP001140091"/>
    </source>
</evidence>
<evidence type="ECO:0000256" key="1">
    <source>
        <dbReference type="SAM" id="MobiDB-lite"/>
    </source>
</evidence>
<dbReference type="AlphaFoldDB" id="A0A9W8IWE5"/>
<evidence type="ECO:0000313" key="2">
    <source>
        <dbReference type="EMBL" id="KAJ2920968.1"/>
    </source>
</evidence>
<keyword evidence="3" id="KW-1185">Reference proteome</keyword>
<dbReference type="OrthoDB" id="3264316at2759"/>
<feature type="compositionally biased region" description="Basic and acidic residues" evidence="1">
    <location>
        <begin position="91"/>
        <end position="106"/>
    </location>
</feature>
<feature type="non-terminal residue" evidence="2">
    <location>
        <position position="1"/>
    </location>
</feature>
<accession>A0A9W8IWE5</accession>
<dbReference type="EMBL" id="JANBPK010001707">
    <property type="protein sequence ID" value="KAJ2920968.1"/>
    <property type="molecule type" value="Genomic_DNA"/>
</dbReference>
<organism evidence="2 3">
    <name type="scientific">Candolleomyces eurysporus</name>
    <dbReference type="NCBI Taxonomy" id="2828524"/>
    <lineage>
        <taxon>Eukaryota</taxon>
        <taxon>Fungi</taxon>
        <taxon>Dikarya</taxon>
        <taxon>Basidiomycota</taxon>
        <taxon>Agaricomycotina</taxon>
        <taxon>Agaricomycetes</taxon>
        <taxon>Agaricomycetidae</taxon>
        <taxon>Agaricales</taxon>
        <taxon>Agaricineae</taxon>
        <taxon>Psathyrellaceae</taxon>
        <taxon>Candolleomyces</taxon>
    </lineage>
</organism>
<dbReference type="Proteomes" id="UP001140091">
    <property type="component" value="Unassembled WGS sequence"/>
</dbReference>
<reference evidence="2" key="1">
    <citation type="submission" date="2022-06" db="EMBL/GenBank/DDBJ databases">
        <title>Genome Sequence of Candolleomyces eurysporus.</title>
        <authorList>
            <person name="Buettner E."/>
        </authorList>
    </citation>
    <scope>NUCLEOTIDE SEQUENCE</scope>
    <source>
        <strain evidence="2">VTCC 930004</strain>
    </source>
</reference>
<proteinExistence type="predicted"/>
<feature type="compositionally biased region" description="Low complexity" evidence="1">
    <location>
        <begin position="39"/>
        <end position="49"/>
    </location>
</feature>
<name>A0A9W8IWE5_9AGAR</name>
<sequence length="275" mass="30876">MDLVLDYLNHAVSVGHLQWQAGMPKIMQLFDKVKELIDSAPKPGSGSPAKGKKQKKTLSSVAKPKSGDESDTDDKDYVPPCKRPAGEVNSEPERIFDSDGNEMTEKTDLCEELDKKRAERHSMSTKNSIIAAAKPSKARTSASKVTIELASEDKLDAKPVKDKEDWKHWEFICRYCKCIRTFPRTLSKTKDHVPEFDNEPQIPKLNNLATHIGKCKAKKHHDEAKEVKEARASLPSTVEFNYRHSAEFMAKFLEKGHLNPVVKVTPDGFQCIFAA</sequence>